<accession>A0ABT0D6E9</accession>
<gene>
    <name evidence="6" type="ORF">MWN34_01185</name>
</gene>
<organism evidence="6 7">
    <name type="scientific">Ancylobacter crimeensis</name>
    <dbReference type="NCBI Taxonomy" id="2579147"/>
    <lineage>
        <taxon>Bacteria</taxon>
        <taxon>Pseudomonadati</taxon>
        <taxon>Pseudomonadota</taxon>
        <taxon>Alphaproteobacteria</taxon>
        <taxon>Hyphomicrobiales</taxon>
        <taxon>Xanthobacteraceae</taxon>
        <taxon>Ancylobacter</taxon>
    </lineage>
</organism>
<proteinExistence type="predicted"/>
<dbReference type="InterPro" id="IPR045087">
    <property type="entry name" value="Cu-oxidase_fam"/>
</dbReference>
<reference evidence="6 7" key="1">
    <citation type="submission" date="2022-04" db="EMBL/GenBank/DDBJ databases">
        <authorList>
            <person name="Grouzdev D.S."/>
            <person name="Pantiukh K.S."/>
            <person name="Krutkina M.S."/>
        </authorList>
    </citation>
    <scope>NUCLEOTIDE SEQUENCE [LARGE SCALE GENOMIC DNA]</scope>
    <source>
        <strain evidence="6 7">6x-1</strain>
    </source>
</reference>
<feature type="compositionally biased region" description="Low complexity" evidence="3">
    <location>
        <begin position="14"/>
        <end position="25"/>
    </location>
</feature>
<dbReference type="PROSITE" id="PS00079">
    <property type="entry name" value="MULTICOPPER_OXIDASE1"/>
    <property type="match status" value="1"/>
</dbReference>
<dbReference type="InterPro" id="IPR008972">
    <property type="entry name" value="Cupredoxin"/>
</dbReference>
<feature type="compositionally biased region" description="Basic and acidic residues" evidence="3">
    <location>
        <begin position="1"/>
        <end position="10"/>
    </location>
</feature>
<comment type="caution">
    <text evidence="6">The sequence shown here is derived from an EMBL/GenBank/DDBJ whole genome shotgun (WGS) entry which is preliminary data.</text>
</comment>
<evidence type="ECO:0000313" key="6">
    <source>
        <dbReference type="EMBL" id="MCK0195520.1"/>
    </source>
</evidence>
<dbReference type="Proteomes" id="UP001203284">
    <property type="component" value="Unassembled WGS sequence"/>
</dbReference>
<keyword evidence="7" id="KW-1185">Reference proteome</keyword>
<dbReference type="InterPro" id="IPR002355">
    <property type="entry name" value="Cu_oxidase_Cu_BS"/>
</dbReference>
<feature type="region of interest" description="Disordered" evidence="3">
    <location>
        <begin position="330"/>
        <end position="349"/>
    </location>
</feature>
<dbReference type="PANTHER" id="PTHR11709:SF2">
    <property type="entry name" value="MULTICOPPER OXIDASE LPR1"/>
    <property type="match status" value="1"/>
</dbReference>
<dbReference type="PROSITE" id="PS51318">
    <property type="entry name" value="TAT"/>
    <property type="match status" value="1"/>
</dbReference>
<evidence type="ECO:0000256" key="2">
    <source>
        <dbReference type="ARBA" id="ARBA00023002"/>
    </source>
</evidence>
<feature type="domain" description="Plastocyanin-like" evidence="4">
    <location>
        <begin position="416"/>
        <end position="508"/>
    </location>
</feature>
<evidence type="ECO:0000256" key="3">
    <source>
        <dbReference type="SAM" id="MobiDB-lite"/>
    </source>
</evidence>
<dbReference type="RefSeq" id="WP_247025798.1">
    <property type="nucleotide sequence ID" value="NZ_JALKCH010000001.1"/>
</dbReference>
<dbReference type="Pfam" id="PF07732">
    <property type="entry name" value="Cu-oxidase_3"/>
    <property type="match status" value="1"/>
</dbReference>
<feature type="region of interest" description="Disordered" evidence="3">
    <location>
        <begin position="1"/>
        <end position="25"/>
    </location>
</feature>
<evidence type="ECO:0000313" key="7">
    <source>
        <dbReference type="Proteomes" id="UP001203284"/>
    </source>
</evidence>
<dbReference type="Pfam" id="PF07731">
    <property type="entry name" value="Cu-oxidase_2"/>
    <property type="match status" value="1"/>
</dbReference>
<keyword evidence="1" id="KW-0479">Metal-binding</keyword>
<evidence type="ECO:0000256" key="1">
    <source>
        <dbReference type="ARBA" id="ARBA00022723"/>
    </source>
</evidence>
<dbReference type="SUPFAM" id="SSF49503">
    <property type="entry name" value="Cupredoxins"/>
    <property type="match status" value="3"/>
</dbReference>
<evidence type="ECO:0000259" key="5">
    <source>
        <dbReference type="Pfam" id="PF07732"/>
    </source>
</evidence>
<dbReference type="InterPro" id="IPR033138">
    <property type="entry name" value="Cu_oxidase_CS"/>
</dbReference>
<dbReference type="InterPro" id="IPR011707">
    <property type="entry name" value="Cu-oxidase-like_N"/>
</dbReference>
<feature type="domain" description="Plastocyanin-like" evidence="5">
    <location>
        <begin position="80"/>
        <end position="180"/>
    </location>
</feature>
<dbReference type="PANTHER" id="PTHR11709">
    <property type="entry name" value="MULTI-COPPER OXIDASE"/>
    <property type="match status" value="1"/>
</dbReference>
<sequence>MSASRDDRNSARIPPSTATTSRPSRRSVLAGGAFVLAGGLLPGRLGSAAATPLPKATRALDLSSGFMDFRLLGPDKPASRISVYDGTPFKTIRARRGEVLDITYRNGIDEGTTVHWHGIRIQNAFDGIPTLTQPLVQPGGTFRYLVPLDDPGTFFFHPHCDETGQTGKGLAGVLLVEDERDPAFDAEHVLCLKDWRLADDGSFLAMSEPAGASKAGTYGATRTVNGQPVVELEAPAHGDVRLRILNLDSTRVMDIGVDHGDAALIAVDGHALPPILLDNLPDGVWRMGPAQRIDLHIRMPAAGGTVRLADYRQSSLYTFATLTATSATTPAATPAAHAPRPFRPFALPRPQVPRADLKRATRLSFLLQQATDAAVKETALPPDDPLAKALIDSLCVGSTTYWAIGQQSWPTGTRRNLPPPLAEMTTGRSYRVSINNGSRYPHPVHLHGHVFEVINSSTGRLPHHFADTVLVQPDEIVEIAFVAAPGDWVFHCHILEHMEAGMMGYFRVT</sequence>
<evidence type="ECO:0000259" key="4">
    <source>
        <dbReference type="Pfam" id="PF07731"/>
    </source>
</evidence>
<dbReference type="EMBL" id="JALKCH010000001">
    <property type="protein sequence ID" value="MCK0195520.1"/>
    <property type="molecule type" value="Genomic_DNA"/>
</dbReference>
<dbReference type="PROSITE" id="PS00080">
    <property type="entry name" value="MULTICOPPER_OXIDASE2"/>
    <property type="match status" value="1"/>
</dbReference>
<name>A0ABT0D6E9_9HYPH</name>
<dbReference type="Gene3D" id="2.60.40.420">
    <property type="entry name" value="Cupredoxins - blue copper proteins"/>
    <property type="match status" value="3"/>
</dbReference>
<dbReference type="InterPro" id="IPR006311">
    <property type="entry name" value="TAT_signal"/>
</dbReference>
<protein>
    <submittedName>
        <fullName evidence="6">Multicopper oxidase family protein</fullName>
    </submittedName>
</protein>
<keyword evidence="2" id="KW-0560">Oxidoreductase</keyword>
<dbReference type="InterPro" id="IPR011706">
    <property type="entry name" value="Cu-oxidase_C"/>
</dbReference>